<dbReference type="InterPro" id="IPR036116">
    <property type="entry name" value="FN3_sf"/>
</dbReference>
<keyword evidence="1" id="KW-0677">Repeat</keyword>
<sequence>DVPGPPTGLSVAEESSRHLTLTWLPPTDSNAPISAYYVTFQLQEKDFRLINKFGPRDITVEGDQYRVRIEGLKPSTTYVFTIKAENQVGRSLASPTLTATTQEEPPEGAPNNIRV</sequence>
<organism evidence="4 5">
    <name type="scientific">Meganyctiphanes norvegica</name>
    <name type="common">Northern krill</name>
    <name type="synonym">Thysanopoda norvegica</name>
    <dbReference type="NCBI Taxonomy" id="48144"/>
    <lineage>
        <taxon>Eukaryota</taxon>
        <taxon>Metazoa</taxon>
        <taxon>Ecdysozoa</taxon>
        <taxon>Arthropoda</taxon>
        <taxon>Crustacea</taxon>
        <taxon>Multicrustacea</taxon>
        <taxon>Malacostraca</taxon>
        <taxon>Eumalacostraca</taxon>
        <taxon>Eucarida</taxon>
        <taxon>Euphausiacea</taxon>
        <taxon>Euphausiidae</taxon>
        <taxon>Meganyctiphanes</taxon>
    </lineage>
</organism>
<dbReference type="InterPro" id="IPR003961">
    <property type="entry name" value="FN3_dom"/>
</dbReference>
<proteinExistence type="predicted"/>
<evidence type="ECO:0000259" key="3">
    <source>
        <dbReference type="PROSITE" id="PS50853"/>
    </source>
</evidence>
<dbReference type="PANTHER" id="PTHR13817:SF73">
    <property type="entry name" value="FIBRONECTIN TYPE-III DOMAIN-CONTAINING PROTEIN"/>
    <property type="match status" value="1"/>
</dbReference>
<dbReference type="SMART" id="SM00060">
    <property type="entry name" value="FN3"/>
    <property type="match status" value="1"/>
</dbReference>
<evidence type="ECO:0000256" key="1">
    <source>
        <dbReference type="ARBA" id="ARBA00022737"/>
    </source>
</evidence>
<evidence type="ECO:0000313" key="4">
    <source>
        <dbReference type="EMBL" id="CAL4194543.1"/>
    </source>
</evidence>
<dbReference type="PROSITE" id="PS50853">
    <property type="entry name" value="FN3"/>
    <property type="match status" value="1"/>
</dbReference>
<feature type="region of interest" description="Disordered" evidence="2">
    <location>
        <begin position="92"/>
        <end position="115"/>
    </location>
</feature>
<dbReference type="InterPro" id="IPR013783">
    <property type="entry name" value="Ig-like_fold"/>
</dbReference>
<evidence type="ECO:0000256" key="2">
    <source>
        <dbReference type="SAM" id="MobiDB-lite"/>
    </source>
</evidence>
<dbReference type="CDD" id="cd00063">
    <property type="entry name" value="FN3"/>
    <property type="match status" value="1"/>
</dbReference>
<dbReference type="SUPFAM" id="SSF49265">
    <property type="entry name" value="Fibronectin type III"/>
    <property type="match status" value="1"/>
</dbReference>
<feature type="non-terminal residue" evidence="4">
    <location>
        <position position="115"/>
    </location>
</feature>
<dbReference type="Pfam" id="PF00041">
    <property type="entry name" value="fn3"/>
    <property type="match status" value="1"/>
</dbReference>
<accession>A0AAV2SFK7</accession>
<dbReference type="Gene3D" id="2.60.40.10">
    <property type="entry name" value="Immunoglobulins"/>
    <property type="match status" value="1"/>
</dbReference>
<feature type="domain" description="Fibronectin type-III" evidence="3">
    <location>
        <begin position="5"/>
        <end position="104"/>
    </location>
</feature>
<feature type="compositionally biased region" description="Polar residues" evidence="2">
    <location>
        <begin position="93"/>
        <end position="103"/>
    </location>
</feature>
<dbReference type="AlphaFoldDB" id="A0AAV2SFK7"/>
<gene>
    <name evidence="4" type="ORF">MNOR_LOCUS36939</name>
</gene>
<dbReference type="PANTHER" id="PTHR13817">
    <property type="entry name" value="TITIN"/>
    <property type="match status" value="1"/>
</dbReference>
<name>A0AAV2SFK7_MEGNR</name>
<evidence type="ECO:0000313" key="5">
    <source>
        <dbReference type="Proteomes" id="UP001497623"/>
    </source>
</evidence>
<dbReference type="Proteomes" id="UP001497623">
    <property type="component" value="Unassembled WGS sequence"/>
</dbReference>
<dbReference type="InterPro" id="IPR050964">
    <property type="entry name" value="Striated_Muscle_Regulatory"/>
</dbReference>
<comment type="caution">
    <text evidence="4">The sequence shown here is derived from an EMBL/GenBank/DDBJ whole genome shotgun (WGS) entry which is preliminary data.</text>
</comment>
<feature type="non-terminal residue" evidence="4">
    <location>
        <position position="1"/>
    </location>
</feature>
<protein>
    <recommendedName>
        <fullName evidence="3">Fibronectin type-III domain-containing protein</fullName>
    </recommendedName>
</protein>
<keyword evidence="5" id="KW-1185">Reference proteome</keyword>
<reference evidence="4 5" key="1">
    <citation type="submission" date="2024-05" db="EMBL/GenBank/DDBJ databases">
        <authorList>
            <person name="Wallberg A."/>
        </authorList>
    </citation>
    <scope>NUCLEOTIDE SEQUENCE [LARGE SCALE GENOMIC DNA]</scope>
</reference>
<dbReference type="EMBL" id="CAXKWB010070766">
    <property type="protein sequence ID" value="CAL4194543.1"/>
    <property type="molecule type" value="Genomic_DNA"/>
</dbReference>
<dbReference type="PRINTS" id="PR00014">
    <property type="entry name" value="FNTYPEIII"/>
</dbReference>